<gene>
    <name evidence="12" type="ORF">jhhlp_005042</name>
</gene>
<comment type="caution">
    <text evidence="12">The sequence shown here is derived from an EMBL/GenBank/DDBJ whole genome shotgun (WGS) entry which is preliminary data.</text>
</comment>
<evidence type="ECO:0000256" key="4">
    <source>
        <dbReference type="ARBA" id="ARBA00022989"/>
    </source>
</evidence>
<dbReference type="InterPro" id="IPR003280">
    <property type="entry name" value="2pore_dom_K_chnl"/>
</dbReference>
<feature type="domain" description="Potassium channel" evidence="11">
    <location>
        <begin position="367"/>
        <end position="443"/>
    </location>
</feature>
<name>A0A2N3N879_9PEZI</name>
<dbReference type="Gene3D" id="1.10.287.70">
    <property type="match status" value="2"/>
</dbReference>
<dbReference type="GO" id="GO:0005886">
    <property type="term" value="C:plasma membrane"/>
    <property type="evidence" value="ECO:0007669"/>
    <property type="project" value="TreeGrafter"/>
</dbReference>
<dbReference type="Pfam" id="PF07885">
    <property type="entry name" value="Ion_trans_2"/>
    <property type="match status" value="2"/>
</dbReference>
<evidence type="ECO:0000256" key="10">
    <source>
        <dbReference type="SAM" id="Phobius"/>
    </source>
</evidence>
<evidence type="ECO:0000256" key="3">
    <source>
        <dbReference type="ARBA" id="ARBA00022692"/>
    </source>
</evidence>
<dbReference type="PRINTS" id="PR01333">
    <property type="entry name" value="2POREKCHANEL"/>
</dbReference>
<feature type="transmembrane region" description="Helical" evidence="10">
    <location>
        <begin position="419"/>
        <end position="438"/>
    </location>
</feature>
<feature type="transmembrane region" description="Helical" evidence="10">
    <location>
        <begin position="357"/>
        <end position="381"/>
    </location>
</feature>
<dbReference type="EMBL" id="NLAX01000095">
    <property type="protein sequence ID" value="PKS08653.1"/>
    <property type="molecule type" value="Genomic_DNA"/>
</dbReference>
<feature type="transmembrane region" description="Helical" evidence="10">
    <location>
        <begin position="199"/>
        <end position="222"/>
    </location>
</feature>
<dbReference type="OrthoDB" id="297496at2759"/>
<keyword evidence="6 10" id="KW-0472">Membrane</keyword>
<evidence type="ECO:0000256" key="9">
    <source>
        <dbReference type="SAM" id="MobiDB-lite"/>
    </source>
</evidence>
<dbReference type="InParanoid" id="A0A2N3N879"/>
<feature type="transmembrane region" description="Helical" evidence="10">
    <location>
        <begin position="251"/>
        <end position="274"/>
    </location>
</feature>
<sequence length="680" mass="76667">MLDPVQSAGKEKLSIVDDDEPRPGPSRWWFASSAFPMIAGTLGPVASGFSICALARPWRQLANPGDSSRDREFIHDPSWLLAVNGIQLGMALISNMFLLLNMAKRIQFSVAQPVTIVGWYSSSICLMVLLSLAAGPSGVLDDVKDEYIWTESFWYGLWASILYMIVASLLVVTVYGAYTKHYSQNFHLTGSQRTLMLQTILFLMYILLGALVFSVVEGWAYFDAVYWADATLFTIGFGDLVPSTQVGRGLLLPYAFVGIISVGLIIGSIRSLILERAASRVDARMVERMRRKAIRSIVVKGKDAVLRPIEPSIDSSASPSLVMNNPEEEAYDEFARREAEFNLMRTIHYQAGVHSRWLTTIVSIGPWLILWLLGAFIFVQFEKPYQQWTYFDGIYFTFVCLTTLGYGDRTVQSNGGRSFFLFWTLLALPTMTVFISNASETIVKVVRVVTLELGKRTVLPGEHGSEGDLETILYMLSFGRLFKRKFSLENDLYVQPKRSRLECDSVDEQVDCDLSNDDPSRGGVAQPSSSRPPSAAEQQYRLISAISTIARDLRAEPNKHYPYEQWAYYLRLLGEDEGSGSTHRMPNIKLAMARRRNRMCRCMIPWAWDDEDSGSQHEEGASHEEGVRWSWLGNRSPLMKQVTEGEWLLEKLTKKLKGELKEGWKEEAGGDEIEILPDFS</sequence>
<feature type="transmembrane region" description="Helical" evidence="10">
    <location>
        <begin position="78"/>
        <end position="102"/>
    </location>
</feature>
<feature type="region of interest" description="Disordered" evidence="9">
    <location>
        <begin position="512"/>
        <end position="537"/>
    </location>
</feature>
<evidence type="ECO:0000313" key="12">
    <source>
        <dbReference type="EMBL" id="PKS08653.1"/>
    </source>
</evidence>
<dbReference type="GO" id="GO:0030322">
    <property type="term" value="P:stabilization of membrane potential"/>
    <property type="evidence" value="ECO:0007669"/>
    <property type="project" value="TreeGrafter"/>
</dbReference>
<dbReference type="FunCoup" id="A0A2N3N879">
    <property type="interactions" value="10"/>
</dbReference>
<evidence type="ECO:0000256" key="2">
    <source>
        <dbReference type="ARBA" id="ARBA00022448"/>
    </source>
</evidence>
<comment type="similarity">
    <text evidence="8">Belongs to the two pore domain potassium channel (TC 1.A.1.8) family.</text>
</comment>
<dbReference type="VEuPathDB" id="FungiDB:jhhlp_005042"/>
<dbReference type="Proteomes" id="UP000233524">
    <property type="component" value="Unassembled WGS sequence"/>
</dbReference>
<keyword evidence="13" id="KW-1185">Reference proteome</keyword>
<evidence type="ECO:0000256" key="5">
    <source>
        <dbReference type="ARBA" id="ARBA00023065"/>
    </source>
</evidence>
<keyword evidence="5 8" id="KW-0406">Ion transport</keyword>
<dbReference type="SUPFAM" id="SSF81324">
    <property type="entry name" value="Voltage-gated potassium channels"/>
    <property type="match status" value="2"/>
</dbReference>
<evidence type="ECO:0000313" key="13">
    <source>
        <dbReference type="Proteomes" id="UP000233524"/>
    </source>
</evidence>
<feature type="compositionally biased region" description="Low complexity" evidence="9">
    <location>
        <begin position="525"/>
        <end position="537"/>
    </location>
</feature>
<feature type="domain" description="Potassium channel" evidence="11">
    <location>
        <begin position="201"/>
        <end position="273"/>
    </location>
</feature>
<dbReference type="GO" id="GO:0022841">
    <property type="term" value="F:potassium ion leak channel activity"/>
    <property type="evidence" value="ECO:0007669"/>
    <property type="project" value="TreeGrafter"/>
</dbReference>
<comment type="subcellular location">
    <subcellularLocation>
        <location evidence="1">Membrane</location>
        <topology evidence="1">Multi-pass membrane protein</topology>
    </subcellularLocation>
</comment>
<evidence type="ECO:0000256" key="7">
    <source>
        <dbReference type="ARBA" id="ARBA00023303"/>
    </source>
</evidence>
<reference evidence="12 13" key="1">
    <citation type="journal article" date="2017" name="G3 (Bethesda)">
        <title>First Draft Genome Sequence of the Pathogenic Fungus Lomentospora prolificans (Formerly Scedosporium prolificans).</title>
        <authorList>
            <person name="Luo R."/>
            <person name="Zimin A."/>
            <person name="Workman R."/>
            <person name="Fan Y."/>
            <person name="Pertea G."/>
            <person name="Grossman N."/>
            <person name="Wear M.P."/>
            <person name="Jia B."/>
            <person name="Miller H."/>
            <person name="Casadevall A."/>
            <person name="Timp W."/>
            <person name="Zhang S.X."/>
            <person name="Salzberg S.L."/>
        </authorList>
    </citation>
    <scope>NUCLEOTIDE SEQUENCE [LARGE SCALE GENOMIC DNA]</scope>
    <source>
        <strain evidence="12 13">JHH-5317</strain>
    </source>
</reference>
<keyword evidence="3 8" id="KW-0812">Transmembrane</keyword>
<protein>
    <recommendedName>
        <fullName evidence="11">Potassium channel domain-containing protein</fullName>
    </recommendedName>
</protein>
<feature type="transmembrane region" description="Helical" evidence="10">
    <location>
        <begin position="387"/>
        <end position="407"/>
    </location>
</feature>
<feature type="transmembrane region" description="Helical" evidence="10">
    <location>
        <begin position="114"/>
        <end position="135"/>
    </location>
</feature>
<feature type="region of interest" description="Disordered" evidence="9">
    <location>
        <begin position="1"/>
        <end position="21"/>
    </location>
</feature>
<dbReference type="PANTHER" id="PTHR11003">
    <property type="entry name" value="POTASSIUM CHANNEL, SUBFAMILY K"/>
    <property type="match status" value="1"/>
</dbReference>
<accession>A0A2N3N879</accession>
<proteinExistence type="inferred from homology"/>
<dbReference type="AlphaFoldDB" id="A0A2N3N879"/>
<keyword evidence="2 8" id="KW-0813">Transport</keyword>
<dbReference type="GO" id="GO:0015271">
    <property type="term" value="F:outward rectifier potassium channel activity"/>
    <property type="evidence" value="ECO:0007669"/>
    <property type="project" value="TreeGrafter"/>
</dbReference>
<keyword evidence="4 10" id="KW-1133">Transmembrane helix</keyword>
<feature type="transmembrane region" description="Helical" evidence="10">
    <location>
        <begin position="155"/>
        <end position="178"/>
    </location>
</feature>
<evidence type="ECO:0000256" key="6">
    <source>
        <dbReference type="ARBA" id="ARBA00023136"/>
    </source>
</evidence>
<keyword evidence="7 8" id="KW-0407">Ion channel</keyword>
<evidence type="ECO:0000256" key="8">
    <source>
        <dbReference type="RuleBase" id="RU003857"/>
    </source>
</evidence>
<dbReference type="STRING" id="41688.A0A2N3N879"/>
<evidence type="ECO:0000259" key="11">
    <source>
        <dbReference type="Pfam" id="PF07885"/>
    </source>
</evidence>
<dbReference type="PANTHER" id="PTHR11003:SF301">
    <property type="entry name" value="POTASSIUM CHANNEL PROTEIN"/>
    <property type="match status" value="1"/>
</dbReference>
<organism evidence="12 13">
    <name type="scientific">Lomentospora prolificans</name>
    <dbReference type="NCBI Taxonomy" id="41688"/>
    <lineage>
        <taxon>Eukaryota</taxon>
        <taxon>Fungi</taxon>
        <taxon>Dikarya</taxon>
        <taxon>Ascomycota</taxon>
        <taxon>Pezizomycotina</taxon>
        <taxon>Sordariomycetes</taxon>
        <taxon>Hypocreomycetidae</taxon>
        <taxon>Microascales</taxon>
        <taxon>Microascaceae</taxon>
        <taxon>Lomentospora</taxon>
    </lineage>
</organism>
<dbReference type="InterPro" id="IPR013099">
    <property type="entry name" value="K_chnl_dom"/>
</dbReference>
<evidence type="ECO:0000256" key="1">
    <source>
        <dbReference type="ARBA" id="ARBA00004141"/>
    </source>
</evidence>